<comment type="subcellular location">
    <subcellularLocation>
        <location evidence="1">Endomembrane system</location>
        <topology evidence="1">Multi-pass membrane protein</topology>
    </subcellularLocation>
    <subcellularLocation>
        <location evidence="16">Membrane</location>
    </subcellularLocation>
</comment>
<feature type="domain" description="HMA" evidence="17">
    <location>
        <begin position="549"/>
        <end position="615"/>
    </location>
</feature>
<dbReference type="GO" id="GO:0005524">
    <property type="term" value="F:ATP binding"/>
    <property type="evidence" value="ECO:0007669"/>
    <property type="project" value="UniProtKB-UniRule"/>
</dbReference>
<keyword evidence="6" id="KW-0677">Repeat</keyword>
<dbReference type="Gene3D" id="2.70.150.10">
    <property type="entry name" value="Calcium-transporting ATPase, cytoplasmic transduction domain A"/>
    <property type="match status" value="1"/>
</dbReference>
<dbReference type="InterPro" id="IPR006121">
    <property type="entry name" value="HMA_dom"/>
</dbReference>
<dbReference type="InterPro" id="IPR006122">
    <property type="entry name" value="HMA_Cu_ion-bd"/>
</dbReference>
<evidence type="ECO:0000259" key="17">
    <source>
        <dbReference type="PROSITE" id="PS50846"/>
    </source>
</evidence>
<evidence type="ECO:0000256" key="1">
    <source>
        <dbReference type="ARBA" id="ARBA00004127"/>
    </source>
</evidence>
<feature type="transmembrane region" description="Helical" evidence="16">
    <location>
        <begin position="1268"/>
        <end position="1290"/>
    </location>
</feature>
<dbReference type="InterPro" id="IPR023214">
    <property type="entry name" value="HAD_sf"/>
</dbReference>
<evidence type="ECO:0000256" key="2">
    <source>
        <dbReference type="ARBA" id="ARBA00006024"/>
    </source>
</evidence>
<dbReference type="Gene3D" id="3.40.1110.10">
    <property type="entry name" value="Calcium-transporting ATPase, cytoplasmic domain N"/>
    <property type="match status" value="2"/>
</dbReference>
<dbReference type="InterPro" id="IPR036412">
    <property type="entry name" value="HAD-like_sf"/>
</dbReference>
<keyword evidence="14" id="KW-0406">Ion transport</keyword>
<comment type="similarity">
    <text evidence="2 16">Belongs to the cation transport ATPase (P-type) (TC 3.A.3) family. Type IB subfamily.</text>
</comment>
<dbReference type="InterPro" id="IPR059000">
    <property type="entry name" value="ATPase_P-type_domA"/>
</dbReference>
<dbReference type="PROSITE" id="PS01047">
    <property type="entry name" value="HMA_1"/>
    <property type="match status" value="1"/>
</dbReference>
<dbReference type="FunFam" id="3.30.70.100:FF:000033">
    <property type="entry name" value="Copper-transporting ATPase HMA5"/>
    <property type="match status" value="1"/>
</dbReference>
<dbReference type="FunFam" id="3.40.1110.10:FF:000049">
    <property type="entry name" value="Copper-exporting P-type ATPase"/>
    <property type="match status" value="1"/>
</dbReference>
<dbReference type="SUPFAM" id="SSF81653">
    <property type="entry name" value="Calcium ATPase, transduction domain A"/>
    <property type="match status" value="1"/>
</dbReference>
<dbReference type="GO" id="GO:0043682">
    <property type="term" value="F:P-type divalent copper transporter activity"/>
    <property type="evidence" value="ECO:0007669"/>
    <property type="project" value="TreeGrafter"/>
</dbReference>
<evidence type="ECO:0000256" key="11">
    <source>
        <dbReference type="ARBA" id="ARBA00022967"/>
    </source>
</evidence>
<feature type="transmembrane region" description="Helical" evidence="16">
    <location>
        <begin position="715"/>
        <end position="736"/>
    </location>
</feature>
<dbReference type="GO" id="GO:0012505">
    <property type="term" value="C:endomembrane system"/>
    <property type="evidence" value="ECO:0007669"/>
    <property type="project" value="UniProtKB-SubCell"/>
</dbReference>
<dbReference type="CDD" id="cd02094">
    <property type="entry name" value="P-type_ATPase_Cu-like"/>
    <property type="match status" value="1"/>
</dbReference>
<dbReference type="GO" id="GO:0055070">
    <property type="term" value="P:copper ion homeostasis"/>
    <property type="evidence" value="ECO:0007669"/>
    <property type="project" value="TreeGrafter"/>
</dbReference>
<dbReference type="FunFam" id="2.70.150.10:FF:000002">
    <property type="entry name" value="Copper-transporting ATPase 1, putative"/>
    <property type="match status" value="1"/>
</dbReference>
<dbReference type="InterPro" id="IPR018303">
    <property type="entry name" value="ATPase_P-typ_P_site"/>
</dbReference>
<dbReference type="CDD" id="cd00371">
    <property type="entry name" value="HMA"/>
    <property type="match status" value="6"/>
</dbReference>
<feature type="domain" description="HMA" evidence="17">
    <location>
        <begin position="289"/>
        <end position="357"/>
    </location>
</feature>
<dbReference type="InterPro" id="IPR023298">
    <property type="entry name" value="ATPase_P-typ_TM_dom_sf"/>
</dbReference>
<reference evidence="18 19" key="1">
    <citation type="journal article" date="2006" name="Science">
        <title>Phytophthora genome sequences uncover evolutionary origins and mechanisms of pathogenesis.</title>
        <authorList>
            <person name="Tyler B.M."/>
            <person name="Tripathy S."/>
            <person name="Zhang X."/>
            <person name="Dehal P."/>
            <person name="Jiang R.H."/>
            <person name="Aerts A."/>
            <person name="Arredondo F.D."/>
            <person name="Baxter L."/>
            <person name="Bensasson D."/>
            <person name="Beynon J.L."/>
            <person name="Chapman J."/>
            <person name="Damasceno C.M."/>
            <person name="Dorrance A.E."/>
            <person name="Dou D."/>
            <person name="Dickerman A.W."/>
            <person name="Dubchak I.L."/>
            <person name="Garbelotto M."/>
            <person name="Gijzen M."/>
            <person name="Gordon S.G."/>
            <person name="Govers F."/>
            <person name="Grunwald N.J."/>
            <person name="Huang W."/>
            <person name="Ivors K.L."/>
            <person name="Jones R.W."/>
            <person name="Kamoun S."/>
            <person name="Krampis K."/>
            <person name="Lamour K.H."/>
            <person name="Lee M.K."/>
            <person name="McDonald W.H."/>
            <person name="Medina M."/>
            <person name="Meijer H.J."/>
            <person name="Nordberg E.K."/>
            <person name="Maclean D.J."/>
            <person name="Ospina-Giraldo M.D."/>
            <person name="Morris P.F."/>
            <person name="Phuntumart V."/>
            <person name="Putnam N.H."/>
            <person name="Rash S."/>
            <person name="Rose J.K."/>
            <person name="Sakihama Y."/>
            <person name="Salamov A.A."/>
            <person name="Savidor A."/>
            <person name="Scheuring C.F."/>
            <person name="Smith B.M."/>
            <person name="Sobral B.W."/>
            <person name="Terry A."/>
            <person name="Torto-Alalibo T.A."/>
            <person name="Win J."/>
            <person name="Xu Z."/>
            <person name="Zhang H."/>
            <person name="Grigoriev I.V."/>
            <person name="Rokhsar D.S."/>
            <person name="Boore J.L."/>
        </authorList>
    </citation>
    <scope>NUCLEOTIDE SEQUENCE [LARGE SCALE GENOMIC DNA]</scope>
    <source>
        <strain evidence="18 19">P6497</strain>
    </source>
</reference>
<dbReference type="NCBIfam" id="TIGR01525">
    <property type="entry name" value="ATPase-IB_hvy"/>
    <property type="match status" value="1"/>
</dbReference>
<dbReference type="Gene3D" id="3.40.50.1000">
    <property type="entry name" value="HAD superfamily/HAD-like"/>
    <property type="match status" value="1"/>
</dbReference>
<dbReference type="FunFam" id="3.40.1110.10:FF:000102">
    <property type="entry name" value="Copper-transporting ATPase HMA5"/>
    <property type="match status" value="1"/>
</dbReference>
<evidence type="ECO:0000256" key="13">
    <source>
        <dbReference type="ARBA" id="ARBA00023008"/>
    </source>
</evidence>
<feature type="transmembrane region" description="Helical" evidence="16">
    <location>
        <begin position="748"/>
        <end position="765"/>
    </location>
</feature>
<dbReference type="PRINTS" id="PR00119">
    <property type="entry name" value="CATATPASE"/>
</dbReference>
<evidence type="ECO:0000313" key="18">
    <source>
        <dbReference type="EMBL" id="EGZ23720.1"/>
    </source>
</evidence>
<dbReference type="KEGG" id="psoj:PHYSODRAFT_255083"/>
<dbReference type="OMA" id="PNSWISG"/>
<dbReference type="NCBIfam" id="TIGR01494">
    <property type="entry name" value="ATPase_P-type"/>
    <property type="match status" value="1"/>
</dbReference>
<keyword evidence="13" id="KW-0186">Copper</keyword>
<keyword evidence="8" id="KW-0187">Copper transport</keyword>
<feature type="transmembrane region" description="Helical" evidence="16">
    <location>
        <begin position="678"/>
        <end position="695"/>
    </location>
</feature>
<keyword evidence="5 16" id="KW-0479">Metal-binding</keyword>
<evidence type="ECO:0000256" key="5">
    <source>
        <dbReference type="ARBA" id="ARBA00022723"/>
    </source>
</evidence>
<dbReference type="PANTHER" id="PTHR43520">
    <property type="entry name" value="ATP7, ISOFORM B"/>
    <property type="match status" value="1"/>
</dbReference>
<dbReference type="Pfam" id="PF00122">
    <property type="entry name" value="E1-E2_ATPase"/>
    <property type="match status" value="1"/>
</dbReference>
<evidence type="ECO:0000256" key="7">
    <source>
        <dbReference type="ARBA" id="ARBA00022741"/>
    </source>
</evidence>
<dbReference type="InterPro" id="IPR036163">
    <property type="entry name" value="HMA_dom_sf"/>
</dbReference>
<evidence type="ECO:0000256" key="8">
    <source>
        <dbReference type="ARBA" id="ARBA00022796"/>
    </source>
</evidence>
<keyword evidence="4 16" id="KW-0812">Transmembrane</keyword>
<evidence type="ECO:0000256" key="9">
    <source>
        <dbReference type="ARBA" id="ARBA00022840"/>
    </source>
</evidence>
<evidence type="ECO:0000256" key="14">
    <source>
        <dbReference type="ARBA" id="ARBA00023065"/>
    </source>
</evidence>
<dbReference type="SUPFAM" id="SSF81665">
    <property type="entry name" value="Calcium ATPase, transmembrane domain M"/>
    <property type="match status" value="1"/>
</dbReference>
<dbReference type="RefSeq" id="XP_009519008.1">
    <property type="nucleotide sequence ID" value="XM_009520713.1"/>
</dbReference>
<dbReference type="InterPro" id="IPR023299">
    <property type="entry name" value="ATPase_P-typ_cyto_dom_N"/>
</dbReference>
<dbReference type="SFLD" id="SFLDG00002">
    <property type="entry name" value="C1.7:_P-type_atpase_like"/>
    <property type="match status" value="1"/>
</dbReference>
<evidence type="ECO:0000256" key="6">
    <source>
        <dbReference type="ARBA" id="ARBA00022737"/>
    </source>
</evidence>
<dbReference type="SFLD" id="SFLDS00003">
    <property type="entry name" value="Haloacid_Dehalogenase"/>
    <property type="match status" value="1"/>
</dbReference>
<feature type="transmembrane region" description="Helical" evidence="16">
    <location>
        <begin position="948"/>
        <end position="968"/>
    </location>
</feature>
<dbReference type="GeneID" id="20638570"/>
<accession>G4YVW6</accession>
<dbReference type="Gene3D" id="3.30.70.100">
    <property type="match status" value="6"/>
</dbReference>
<keyword evidence="7 16" id="KW-0547">Nucleotide-binding</keyword>
<dbReference type="InterPro" id="IPR017969">
    <property type="entry name" value="Heavy-metal-associated_CS"/>
</dbReference>
<dbReference type="Proteomes" id="UP000002640">
    <property type="component" value="Unassembled WGS sequence"/>
</dbReference>
<evidence type="ECO:0000256" key="16">
    <source>
        <dbReference type="RuleBase" id="RU362081"/>
    </source>
</evidence>
<feature type="transmembrane region" description="Helical" evidence="16">
    <location>
        <begin position="1296"/>
        <end position="1316"/>
    </location>
</feature>
<dbReference type="SUPFAM" id="SSF56784">
    <property type="entry name" value="HAD-like"/>
    <property type="match status" value="1"/>
</dbReference>
<dbReference type="InterPro" id="IPR001757">
    <property type="entry name" value="P_typ_ATPase"/>
</dbReference>
<feature type="domain" description="HMA" evidence="17">
    <location>
        <begin position="207"/>
        <end position="275"/>
    </location>
</feature>
<dbReference type="GO" id="GO:0016020">
    <property type="term" value="C:membrane"/>
    <property type="evidence" value="ECO:0007669"/>
    <property type="project" value="UniProtKB-SubCell"/>
</dbReference>
<feature type="domain" description="HMA" evidence="17">
    <location>
        <begin position="368"/>
        <end position="436"/>
    </location>
</feature>
<dbReference type="InParanoid" id="G4YVW6"/>
<keyword evidence="19" id="KW-1185">Reference proteome</keyword>
<dbReference type="EMBL" id="JH159152">
    <property type="protein sequence ID" value="EGZ23720.1"/>
    <property type="molecule type" value="Genomic_DNA"/>
</dbReference>
<dbReference type="PANTHER" id="PTHR43520:SF8">
    <property type="entry name" value="P-TYPE CU(+) TRANSPORTER"/>
    <property type="match status" value="1"/>
</dbReference>
<dbReference type="Pfam" id="PF00403">
    <property type="entry name" value="HMA"/>
    <property type="match status" value="5"/>
</dbReference>
<dbReference type="NCBIfam" id="TIGR00003">
    <property type="entry name" value="copper ion binding protein"/>
    <property type="match status" value="1"/>
</dbReference>
<feature type="domain" description="HMA" evidence="17">
    <location>
        <begin position="447"/>
        <end position="515"/>
    </location>
</feature>
<sequence>MVVTDQELLPLVRGVQDGACVPAAEDVPSVTSSQRRDEEDRVVFLVVPGLSDGDQEAASKIESALKASALGVHSVQLDLLDKLARIELRRRADEAAEAALADEVRRATPEQLVAYPVWQHRERIVRLRVEGMRCMTNCGRQVIRALEQIPGVLHIHVDSKSKTAEVALAKGCTATEVDLIKYIRAANPRFSASIAKEKKERTSSVPGAILLNVTGMSCAKNCATKVQAALQSAEGVIDATVDFGNKRATIILEPESKVAEEDLIQVVRGAGKKFDASRYELFSNDGDSRVVYLKIDGMSCAKNCARKVQDALNGAKGVINAKVDFDTKRATIFLETGSHLTETELIDVVRSAGQKFTATVATPTSGPRTILLAVEGMSCAKNCASKIERALNAVPTVESATVDFPLKRATVQLEAGSSLTENDLIDVVRGAGAKLDAAVYVPSLTPRTVLLEIEGMSCAKNCARKVQKALSETEGVVSASVDFSSKKATVEVDPDGQFNDEDLLQVVRSAGSKFSARLVKPATLAAPSSVEKTAELSAKTEEASSTTSDDATLLVGGMTCNSCSNSVENALKQTEGVISAVVSFATEKATIRFDKDVVGIRTLVETVEDIGYDASYVSGAEAQKALGDQRAKEITRYRIDFFVSVLFTFPVLLIMMVLDNIEAVEHGLASGILPGISWQTLLVAILATPVQFYPARRFHVDAWKGMKNRVLGMSFLVSMGSNCAYFYGVFSIIRAFLLNDSSVANPDMFMTSSMLISFVILGKFLESIAKGKTSAALSKLMELQVKSATLLVFSADGTRIREERVVPIELVQRGDTLKVVRGSSIPADGVIVYGEGRIDESMLTGESKTIKKVSGDRVLGATVNVDGLFHMKVTGVDNDTALSQIIRLVEDAQTSKAPIQAYADYVASIFVPTVLGLSFLTFSAWYILCAFEVVPESWIPHTDSKFVFAFNFGIATLVVACPCALGLATPTAVMVGTGVGAEHGVLIKGGEPLQAAHSVNTILFDKTGTLTVGKPVVTDVVVLSKKLSTEELIILAGSAELGSEHPLSKAIIEYAKFISSSLEQPTGFRGVSGRGIACMVGEHKVIIGNREWMADNGLKRMTSIVLQQATLTFQNAGKTTIYMGVDDELSAVFGVADAPRKESIRTLKKLKQMGLEVWMVTGDNARTAFTIADQLGISRRNVMAEVVPSQKSSKVKQLQSTGRIVAMVGDGINDSPALAQADLGIAIGGGTEIAVETAGMVLMKANLFDVITALDLSRTIFNRIRLNYVWALGYNCLLIPLAAGVLYPFGFSIPPMFAGGAMAMSSVSVVTSSLLLRYYTPPALPEDFSVDDTKSLLFKKPTVTTPLLASSTLE</sequence>
<keyword evidence="10" id="KW-0460">Magnesium</keyword>
<dbReference type="PRINTS" id="PR00942">
    <property type="entry name" value="CUATPASEI"/>
</dbReference>
<keyword evidence="11" id="KW-1278">Translocase</keyword>
<evidence type="ECO:0000256" key="10">
    <source>
        <dbReference type="ARBA" id="ARBA00022842"/>
    </source>
</evidence>
<gene>
    <name evidence="18" type="ORF">PHYSODRAFT_255083</name>
</gene>
<dbReference type="InterPro" id="IPR027256">
    <property type="entry name" value="P-typ_ATPase_IB"/>
</dbReference>
<dbReference type="Pfam" id="PF00702">
    <property type="entry name" value="Hydrolase"/>
    <property type="match status" value="1"/>
</dbReference>
<keyword evidence="12 16" id="KW-1133">Transmembrane helix</keyword>
<protein>
    <submittedName>
        <fullName evidence="18">Copper-transporting ATPase</fullName>
    </submittedName>
</protein>
<dbReference type="SFLD" id="SFLDF00027">
    <property type="entry name" value="p-type_atpase"/>
    <property type="match status" value="1"/>
</dbReference>
<feature type="transmembrane region" description="Helical" evidence="16">
    <location>
        <begin position="639"/>
        <end position="658"/>
    </location>
</feature>
<name>G4YVW6_PHYSP</name>
<dbReference type="GO" id="GO:0005507">
    <property type="term" value="F:copper ion binding"/>
    <property type="evidence" value="ECO:0007669"/>
    <property type="project" value="InterPro"/>
</dbReference>
<evidence type="ECO:0000256" key="4">
    <source>
        <dbReference type="ARBA" id="ARBA00022692"/>
    </source>
</evidence>
<dbReference type="SUPFAM" id="SSF55008">
    <property type="entry name" value="HMA, heavy metal-associated domain"/>
    <property type="match status" value="6"/>
</dbReference>
<proteinExistence type="inferred from homology"/>
<evidence type="ECO:0000256" key="12">
    <source>
        <dbReference type="ARBA" id="ARBA00022989"/>
    </source>
</evidence>
<dbReference type="InterPro" id="IPR044492">
    <property type="entry name" value="P_typ_ATPase_HD_dom"/>
</dbReference>
<evidence type="ECO:0000256" key="15">
    <source>
        <dbReference type="ARBA" id="ARBA00023136"/>
    </source>
</evidence>
<dbReference type="SMR" id="G4YVW6"/>
<feature type="transmembrane region" description="Helical" evidence="16">
    <location>
        <begin position="905"/>
        <end position="928"/>
    </location>
</feature>
<keyword evidence="9 16" id="KW-0067">ATP-binding</keyword>
<evidence type="ECO:0000313" key="19">
    <source>
        <dbReference type="Proteomes" id="UP000002640"/>
    </source>
</evidence>
<keyword evidence="3" id="KW-0813">Transport</keyword>
<dbReference type="InterPro" id="IPR008250">
    <property type="entry name" value="ATPase_P-typ_transduc_dom_A_sf"/>
</dbReference>
<dbReference type="PROSITE" id="PS00154">
    <property type="entry name" value="ATPASE_E1_E2"/>
    <property type="match status" value="1"/>
</dbReference>
<evidence type="ECO:0000256" key="3">
    <source>
        <dbReference type="ARBA" id="ARBA00022448"/>
    </source>
</evidence>
<organism evidence="18 19">
    <name type="scientific">Phytophthora sojae (strain P6497)</name>
    <name type="common">Soybean stem and root rot agent</name>
    <name type="synonym">Phytophthora megasperma f. sp. glycines</name>
    <dbReference type="NCBI Taxonomy" id="1094619"/>
    <lineage>
        <taxon>Eukaryota</taxon>
        <taxon>Sar</taxon>
        <taxon>Stramenopiles</taxon>
        <taxon>Oomycota</taxon>
        <taxon>Peronosporomycetes</taxon>
        <taxon>Peronosporales</taxon>
        <taxon>Peronosporaceae</taxon>
        <taxon>Phytophthora</taxon>
    </lineage>
</organism>
<dbReference type="FunFam" id="3.30.70.100:FF:000050">
    <property type="entry name" value="Copper-transporting ATPase HMA5"/>
    <property type="match status" value="5"/>
</dbReference>
<keyword evidence="15 16" id="KW-0472">Membrane</keyword>
<dbReference type="PROSITE" id="PS50846">
    <property type="entry name" value="HMA_2"/>
    <property type="match status" value="5"/>
</dbReference>
<dbReference type="GO" id="GO:0016887">
    <property type="term" value="F:ATP hydrolysis activity"/>
    <property type="evidence" value="ECO:0007669"/>
    <property type="project" value="InterPro"/>
</dbReference>